<feature type="active site" evidence="10">
    <location>
        <position position="151"/>
    </location>
</feature>
<evidence type="ECO:0000259" key="11">
    <source>
        <dbReference type="PROSITE" id="PS51898"/>
    </source>
</evidence>
<reference evidence="13 14" key="1">
    <citation type="journal article" date="2011" name="Stand. Genomic Sci.">
        <title>Complete genome sequence of Syntrophobotulus glycolicus type strain (FlGlyR).</title>
        <authorList>
            <person name="Han C."/>
            <person name="Mwirichia R."/>
            <person name="Chertkov O."/>
            <person name="Held B."/>
            <person name="Lapidus A."/>
            <person name="Nolan M."/>
            <person name="Lucas S."/>
            <person name="Hammon N."/>
            <person name="Deshpande S."/>
            <person name="Cheng J.F."/>
            <person name="Tapia R."/>
            <person name="Goodwin L."/>
            <person name="Pitluck S."/>
            <person name="Huntemann M."/>
            <person name="Liolios K."/>
            <person name="Ivanova N."/>
            <person name="Pagani I."/>
            <person name="Mavromatis K."/>
            <person name="Ovchinikova G."/>
            <person name="Pati A."/>
            <person name="Chen A."/>
            <person name="Palaniappan K."/>
            <person name="Land M."/>
            <person name="Hauser L."/>
            <person name="Brambilla E.M."/>
            <person name="Rohde M."/>
            <person name="Spring S."/>
            <person name="Sikorski J."/>
            <person name="Goker M."/>
            <person name="Woyke T."/>
            <person name="Bristow J."/>
            <person name="Eisen J.A."/>
            <person name="Markowitz V."/>
            <person name="Hugenholtz P."/>
            <person name="Kyrpides N.C."/>
            <person name="Klenk H.P."/>
            <person name="Detter J.C."/>
        </authorList>
    </citation>
    <scope>NUCLEOTIDE SEQUENCE [LARGE SCALE GENOMIC DNA]</scope>
    <source>
        <strain evidence="14">DSM 8271 / FlGlyR</strain>
    </source>
</reference>
<dbReference type="PANTHER" id="PTHR30349:SF81">
    <property type="entry name" value="TYROSINE RECOMBINASE XERC"/>
    <property type="match status" value="1"/>
</dbReference>
<dbReference type="GO" id="GO:0009037">
    <property type="term" value="F:tyrosine-based site-specific recombinase activity"/>
    <property type="evidence" value="ECO:0007669"/>
    <property type="project" value="UniProtKB-UniRule"/>
</dbReference>
<keyword evidence="6 10" id="KW-0229">DNA integration</keyword>
<dbReference type="PROSITE" id="PS51900">
    <property type="entry name" value="CB"/>
    <property type="match status" value="1"/>
</dbReference>
<dbReference type="EMBL" id="CP002547">
    <property type="protein sequence ID" value="ADY56168.1"/>
    <property type="molecule type" value="Genomic_DNA"/>
</dbReference>
<feature type="active site" evidence="10">
    <location>
        <position position="252"/>
    </location>
</feature>
<reference evidence="14" key="2">
    <citation type="submission" date="2011-02" db="EMBL/GenBank/DDBJ databases">
        <title>The complete genome of Syntrophobotulus glycolicus DSM 8271.</title>
        <authorList>
            <person name="Lucas S."/>
            <person name="Copeland A."/>
            <person name="Lapidus A."/>
            <person name="Bruce D."/>
            <person name="Goodwin L."/>
            <person name="Pitluck S."/>
            <person name="Kyrpides N."/>
            <person name="Mavromatis K."/>
            <person name="Pagani I."/>
            <person name="Ivanova N."/>
            <person name="Mikhailova N."/>
            <person name="Chertkov O."/>
            <person name="Held B."/>
            <person name="Detter J.C."/>
            <person name="Tapia R."/>
            <person name="Han C."/>
            <person name="Land M."/>
            <person name="Hauser L."/>
            <person name="Markowitz V."/>
            <person name="Cheng J.-F."/>
            <person name="Hugenholtz P."/>
            <person name="Woyke T."/>
            <person name="Wu D."/>
            <person name="Spring S."/>
            <person name="Schroeder M."/>
            <person name="Brambilla E."/>
            <person name="Klenk H.-P."/>
            <person name="Eisen J.A."/>
        </authorList>
    </citation>
    <scope>NUCLEOTIDE SEQUENCE [LARGE SCALE GENOMIC DNA]</scope>
    <source>
        <strain evidence="14">DSM 8271 / FlGlyR</strain>
    </source>
</reference>
<organism evidence="13 14">
    <name type="scientific">Syntrophobotulus glycolicus (strain DSM 8271 / FlGlyR)</name>
    <dbReference type="NCBI Taxonomy" id="645991"/>
    <lineage>
        <taxon>Bacteria</taxon>
        <taxon>Bacillati</taxon>
        <taxon>Bacillota</taxon>
        <taxon>Clostridia</taxon>
        <taxon>Eubacteriales</taxon>
        <taxon>Desulfitobacteriaceae</taxon>
        <taxon>Syntrophobotulus</taxon>
    </lineage>
</organism>
<dbReference type="CDD" id="cd00798">
    <property type="entry name" value="INT_XerDC_C"/>
    <property type="match status" value="1"/>
</dbReference>
<dbReference type="InterPro" id="IPR011932">
    <property type="entry name" value="Recomb_XerD"/>
</dbReference>
<dbReference type="KEGG" id="sgy:Sgly_1871"/>
<dbReference type="GO" id="GO:0007059">
    <property type="term" value="P:chromosome segregation"/>
    <property type="evidence" value="ECO:0007669"/>
    <property type="project" value="UniProtKB-UniRule"/>
</dbReference>
<dbReference type="HOGENOM" id="CLU_027562_9_6_9"/>
<feature type="active site" evidence="10">
    <location>
        <position position="278"/>
    </location>
</feature>
<evidence type="ECO:0000256" key="9">
    <source>
        <dbReference type="ARBA" id="ARBA00023306"/>
    </source>
</evidence>
<dbReference type="NCBIfam" id="TIGR02225">
    <property type="entry name" value="recomb_XerD"/>
    <property type="match status" value="1"/>
</dbReference>
<comment type="subunit">
    <text evidence="10">Forms a cyclic heterotetrameric complex composed of two molecules of XerC and two molecules of XerD.</text>
</comment>
<feature type="domain" description="Core-binding (CB)" evidence="12">
    <location>
        <begin position="1"/>
        <end position="85"/>
    </location>
</feature>
<dbReference type="Gene3D" id="1.10.150.130">
    <property type="match status" value="1"/>
</dbReference>
<dbReference type="AlphaFoldDB" id="F0T081"/>
<dbReference type="Pfam" id="PF00589">
    <property type="entry name" value="Phage_integrase"/>
    <property type="match status" value="1"/>
</dbReference>
<protein>
    <recommendedName>
        <fullName evidence="10">Tyrosine recombinase XerC</fullName>
    </recommendedName>
</protein>
<dbReference type="RefSeq" id="WP_013625036.1">
    <property type="nucleotide sequence ID" value="NC_015172.1"/>
</dbReference>
<dbReference type="InterPro" id="IPR010998">
    <property type="entry name" value="Integrase_recombinase_N"/>
</dbReference>
<name>F0T081_SYNGF</name>
<keyword evidence="14" id="KW-1185">Reference proteome</keyword>
<dbReference type="Proteomes" id="UP000007488">
    <property type="component" value="Chromosome"/>
</dbReference>
<dbReference type="InterPro" id="IPR002104">
    <property type="entry name" value="Integrase_catalytic"/>
</dbReference>
<evidence type="ECO:0000256" key="1">
    <source>
        <dbReference type="ARBA" id="ARBA00004496"/>
    </source>
</evidence>
<dbReference type="GO" id="GO:0051301">
    <property type="term" value="P:cell division"/>
    <property type="evidence" value="ECO:0007669"/>
    <property type="project" value="UniProtKB-KW"/>
</dbReference>
<dbReference type="NCBIfam" id="NF040815">
    <property type="entry name" value="recomb_XerA_Arch"/>
    <property type="match status" value="1"/>
</dbReference>
<sequence length="315" mass="35816">MDEQVLDDYINYLKIERGLSGNTCQSYRRDLKKLLIYLEENQNNLFQCQPVDLFSFLYSVNEQGISARSIARYTAALKGFFSYLSDEGKRTDDPTELIVVPKLEQPLPHVLSESAVNSLINHRDDKESQAGMLLEIRDTAILEVLYGSGLRVSELITLSLNQISLEVGYVRCRGKGNKERIVPLSEPCLLALQKYLLEARNHLLRKNRKPTTAESNSLFLNARGGRLTRQGIWTILKNRAVKNKAGAKIYPHLMRHCFATHLLDHGADLRSVQEMLGHADISTTQIYTHLTKNRLRDVFEKAHPRAKRGGQKNDA</sequence>
<dbReference type="GO" id="GO:0005737">
    <property type="term" value="C:cytoplasm"/>
    <property type="evidence" value="ECO:0007669"/>
    <property type="project" value="UniProtKB-SubCell"/>
</dbReference>
<dbReference type="STRING" id="645991.Sgly_1871"/>
<dbReference type="SUPFAM" id="SSF56349">
    <property type="entry name" value="DNA breaking-rejoining enzymes"/>
    <property type="match status" value="1"/>
</dbReference>
<dbReference type="InterPro" id="IPR013762">
    <property type="entry name" value="Integrase-like_cat_sf"/>
</dbReference>
<evidence type="ECO:0000256" key="3">
    <source>
        <dbReference type="ARBA" id="ARBA00022490"/>
    </source>
</evidence>
<keyword evidence="5 10" id="KW-0159">Chromosome partition</keyword>
<dbReference type="InterPro" id="IPR011010">
    <property type="entry name" value="DNA_brk_join_enz"/>
</dbReference>
<feature type="active site" evidence="10">
    <location>
        <position position="255"/>
    </location>
</feature>
<evidence type="ECO:0000256" key="10">
    <source>
        <dbReference type="HAMAP-Rule" id="MF_01808"/>
    </source>
</evidence>
<dbReference type="GO" id="GO:0003677">
    <property type="term" value="F:DNA binding"/>
    <property type="evidence" value="ECO:0007669"/>
    <property type="project" value="UniProtKB-UniRule"/>
</dbReference>
<evidence type="ECO:0000256" key="4">
    <source>
        <dbReference type="ARBA" id="ARBA00022618"/>
    </source>
</evidence>
<evidence type="ECO:0000259" key="12">
    <source>
        <dbReference type="PROSITE" id="PS51900"/>
    </source>
</evidence>
<keyword evidence="4 10" id="KW-0132">Cell division</keyword>
<dbReference type="InterPro" id="IPR023009">
    <property type="entry name" value="Tyrosine_recombinase_XerC/XerD"/>
</dbReference>
<dbReference type="InterPro" id="IPR044068">
    <property type="entry name" value="CB"/>
</dbReference>
<keyword evidence="7 10" id="KW-0238">DNA-binding</keyword>
<evidence type="ECO:0000256" key="6">
    <source>
        <dbReference type="ARBA" id="ARBA00022908"/>
    </source>
</evidence>
<evidence type="ECO:0000313" key="14">
    <source>
        <dbReference type="Proteomes" id="UP000007488"/>
    </source>
</evidence>
<keyword evidence="9 10" id="KW-0131">Cell cycle</keyword>
<gene>
    <name evidence="10" type="primary">xerC</name>
    <name evidence="13" type="ordered locus">Sgly_1871</name>
</gene>
<comment type="function">
    <text evidence="10">Site-specific tyrosine recombinase, which acts by catalyzing the cutting and rejoining of the recombining DNA molecules. The XerC-XerD complex is essential to convert dimers of the bacterial chromosome into monomers to permit their segregation at cell division. It also contributes to the segregational stability of plasmids.</text>
</comment>
<evidence type="ECO:0000256" key="5">
    <source>
        <dbReference type="ARBA" id="ARBA00022829"/>
    </source>
</evidence>
<comment type="similarity">
    <text evidence="2">Belongs to the 'phage' integrase family. XerD subfamily.</text>
</comment>
<dbReference type="HAMAP" id="MF_01808">
    <property type="entry name" value="Recomb_XerC_XerD"/>
    <property type="match status" value="1"/>
</dbReference>
<dbReference type="PANTHER" id="PTHR30349">
    <property type="entry name" value="PHAGE INTEGRASE-RELATED"/>
    <property type="match status" value="1"/>
</dbReference>
<evidence type="ECO:0000256" key="2">
    <source>
        <dbReference type="ARBA" id="ARBA00010450"/>
    </source>
</evidence>
<comment type="subcellular location">
    <subcellularLocation>
        <location evidence="1 10">Cytoplasm</location>
    </subcellularLocation>
</comment>
<evidence type="ECO:0000313" key="13">
    <source>
        <dbReference type="EMBL" id="ADY56168.1"/>
    </source>
</evidence>
<feature type="active site" description="O-(3'-phospho-DNA)-tyrosine intermediate" evidence="10">
    <location>
        <position position="287"/>
    </location>
</feature>
<proteinExistence type="inferred from homology"/>
<dbReference type="Pfam" id="PF02899">
    <property type="entry name" value="Phage_int_SAM_1"/>
    <property type="match status" value="1"/>
</dbReference>
<evidence type="ECO:0000256" key="7">
    <source>
        <dbReference type="ARBA" id="ARBA00023125"/>
    </source>
</evidence>
<dbReference type="PROSITE" id="PS51898">
    <property type="entry name" value="TYR_RECOMBINASE"/>
    <property type="match status" value="1"/>
</dbReference>
<dbReference type="NCBIfam" id="NF001399">
    <property type="entry name" value="PRK00283.1"/>
    <property type="match status" value="1"/>
</dbReference>
<feature type="domain" description="Tyr recombinase" evidence="11">
    <location>
        <begin position="106"/>
        <end position="300"/>
    </location>
</feature>
<dbReference type="OrthoDB" id="9771888at2"/>
<evidence type="ECO:0000256" key="8">
    <source>
        <dbReference type="ARBA" id="ARBA00023172"/>
    </source>
</evidence>
<accession>F0T081</accession>
<dbReference type="InterPro" id="IPR050090">
    <property type="entry name" value="Tyrosine_recombinase_XerCD"/>
</dbReference>
<dbReference type="InterPro" id="IPR004107">
    <property type="entry name" value="Integrase_SAM-like_N"/>
</dbReference>
<comment type="similarity">
    <text evidence="10">Belongs to the 'phage' integrase family. XerC subfamily.</text>
</comment>
<keyword evidence="3 10" id="KW-0963">Cytoplasm</keyword>
<feature type="active site" evidence="10">
    <location>
        <position position="175"/>
    </location>
</feature>
<keyword evidence="8 10" id="KW-0233">DNA recombination</keyword>
<dbReference type="eggNOG" id="COG4974">
    <property type="taxonomic scope" value="Bacteria"/>
</dbReference>
<dbReference type="Gene3D" id="1.10.443.10">
    <property type="entry name" value="Intergrase catalytic core"/>
    <property type="match status" value="1"/>
</dbReference>
<dbReference type="GO" id="GO:0006313">
    <property type="term" value="P:DNA transposition"/>
    <property type="evidence" value="ECO:0007669"/>
    <property type="project" value="UniProtKB-UniRule"/>
</dbReference>